<accession>A0A6G0WJV2</accession>
<dbReference type="EMBL" id="VJMJ01000193">
    <property type="protein sequence ID" value="KAF0727528.1"/>
    <property type="molecule type" value="Genomic_DNA"/>
</dbReference>
<feature type="transmembrane region" description="Helical" evidence="12">
    <location>
        <begin position="244"/>
        <end position="265"/>
    </location>
</feature>
<dbReference type="InterPro" id="IPR027359">
    <property type="entry name" value="Volt_channel_dom_sf"/>
</dbReference>
<dbReference type="InterPro" id="IPR018247">
    <property type="entry name" value="EF_Hand_1_Ca_BS"/>
</dbReference>
<dbReference type="SUPFAM" id="SSF81324">
    <property type="entry name" value="Voltage-gated potassium channels"/>
    <property type="match status" value="1"/>
</dbReference>
<dbReference type="PANTHER" id="PTHR11537">
    <property type="entry name" value="VOLTAGE-GATED POTASSIUM CHANNEL"/>
    <property type="match status" value="1"/>
</dbReference>
<sequence>MFASTTAAVNENDSRDGPKLTERALVLSRVLERQTRKHSISRRVSSLPAISKLVPTPLHKAAYVLPVRESSSIQPLPAPVVQLKRRSRLHGFWALRHRLFLLFHDATSSYEARCVSIFLLFAVAVSIIVYIIQTQPDLDPDFRTALQTIELGCIYLFSVDFAVRFVCTSDYKAFLHDPFNWIDCTSVLPHYLEVLVDSRLKGSTSLSAIRTLRLLRVARILKLSRYTSSLHIFLRSLTLSATPLFMLVFLMGIATIVFSSALYFAELTDPLPNFTPTTMCRNPTFSKTCHPNVNPSDDCCDVNPFNSIPATFWWCVVSMTTVGYGDEVPVTPAGKTIASLAMIAGMLILSLPISVIGANFQRVMKEFTKQALKANIDSVANMDVLRRAEMVEVLRAFEVVGENIDIDPDELIALYDLNHSGALEDDELANFRNDLADLQSAIRNHQAHILSPAQELRVKKLSFGGSFDRGTKFDVAAEHAEMIEQMVETRLLESEVRMEAKLTVLNKALVRLQAQLELLGD</sequence>
<keyword evidence="2" id="KW-0813">Transport</keyword>
<evidence type="ECO:0000256" key="5">
    <source>
        <dbReference type="ARBA" id="ARBA00022826"/>
    </source>
</evidence>
<protein>
    <recommendedName>
        <fullName evidence="13">Ion transport domain-containing protein</fullName>
    </recommendedName>
</protein>
<keyword evidence="5" id="KW-0631">Potassium channel</keyword>
<dbReference type="InterPro" id="IPR005821">
    <property type="entry name" value="Ion_trans_dom"/>
</dbReference>
<dbReference type="PANTHER" id="PTHR11537:SF254">
    <property type="entry name" value="POTASSIUM VOLTAGE-GATED CHANNEL PROTEIN SHAB"/>
    <property type="match status" value="1"/>
</dbReference>
<evidence type="ECO:0000256" key="12">
    <source>
        <dbReference type="SAM" id="Phobius"/>
    </source>
</evidence>
<evidence type="ECO:0000256" key="3">
    <source>
        <dbReference type="ARBA" id="ARBA00022538"/>
    </source>
</evidence>
<evidence type="ECO:0000256" key="8">
    <source>
        <dbReference type="ARBA" id="ARBA00022989"/>
    </source>
</evidence>
<evidence type="ECO:0000256" key="6">
    <source>
        <dbReference type="ARBA" id="ARBA00022882"/>
    </source>
</evidence>
<keyword evidence="3" id="KW-0633">Potassium transport</keyword>
<keyword evidence="9" id="KW-0406">Ion transport</keyword>
<evidence type="ECO:0000256" key="2">
    <source>
        <dbReference type="ARBA" id="ARBA00022448"/>
    </source>
</evidence>
<dbReference type="Gene3D" id="1.20.120.350">
    <property type="entry name" value="Voltage-gated potassium channels. Chain C"/>
    <property type="match status" value="1"/>
</dbReference>
<dbReference type="GO" id="GO:0008076">
    <property type="term" value="C:voltage-gated potassium channel complex"/>
    <property type="evidence" value="ECO:0007669"/>
    <property type="project" value="InterPro"/>
</dbReference>
<evidence type="ECO:0000256" key="9">
    <source>
        <dbReference type="ARBA" id="ARBA00023065"/>
    </source>
</evidence>
<dbReference type="PRINTS" id="PR00169">
    <property type="entry name" value="KCHANNEL"/>
</dbReference>
<dbReference type="Gene3D" id="1.10.287.70">
    <property type="match status" value="1"/>
</dbReference>
<keyword evidence="10 12" id="KW-0472">Membrane</keyword>
<keyword evidence="7" id="KW-0630">Potassium</keyword>
<comment type="caution">
    <text evidence="14">The sequence shown here is derived from an EMBL/GenBank/DDBJ whole genome shotgun (WGS) entry which is preliminary data.</text>
</comment>
<reference evidence="14 15" key="1">
    <citation type="submission" date="2019-07" db="EMBL/GenBank/DDBJ databases">
        <title>Genomics analysis of Aphanomyces spp. identifies a new class of oomycete effector associated with host adaptation.</title>
        <authorList>
            <person name="Gaulin E."/>
        </authorList>
    </citation>
    <scope>NUCLEOTIDE SEQUENCE [LARGE SCALE GENOMIC DNA]</scope>
    <source>
        <strain evidence="14 15">ATCC 201684</strain>
    </source>
</reference>
<dbReference type="GO" id="GO:0005249">
    <property type="term" value="F:voltage-gated potassium channel activity"/>
    <property type="evidence" value="ECO:0007669"/>
    <property type="project" value="InterPro"/>
</dbReference>
<evidence type="ECO:0000256" key="11">
    <source>
        <dbReference type="ARBA" id="ARBA00023303"/>
    </source>
</evidence>
<dbReference type="PROSITE" id="PS00018">
    <property type="entry name" value="EF_HAND_1"/>
    <property type="match status" value="1"/>
</dbReference>
<dbReference type="VEuPathDB" id="FungiDB:AeMF1_002534"/>
<keyword evidence="4 12" id="KW-0812">Transmembrane</keyword>
<proteinExistence type="predicted"/>
<keyword evidence="11" id="KW-0407">Ion channel</keyword>
<dbReference type="Pfam" id="PF00520">
    <property type="entry name" value="Ion_trans"/>
    <property type="match status" value="1"/>
</dbReference>
<evidence type="ECO:0000256" key="1">
    <source>
        <dbReference type="ARBA" id="ARBA00004141"/>
    </source>
</evidence>
<evidence type="ECO:0000256" key="4">
    <source>
        <dbReference type="ARBA" id="ARBA00022692"/>
    </source>
</evidence>
<dbReference type="InterPro" id="IPR028325">
    <property type="entry name" value="VG_K_chnl"/>
</dbReference>
<dbReference type="Proteomes" id="UP000481153">
    <property type="component" value="Unassembled WGS sequence"/>
</dbReference>
<keyword evidence="8 12" id="KW-1133">Transmembrane helix</keyword>
<name>A0A6G0WJV2_9STRA</name>
<evidence type="ECO:0000256" key="7">
    <source>
        <dbReference type="ARBA" id="ARBA00022958"/>
    </source>
</evidence>
<keyword evidence="6" id="KW-0851">Voltage-gated channel</keyword>
<evidence type="ECO:0000259" key="13">
    <source>
        <dbReference type="Pfam" id="PF00520"/>
    </source>
</evidence>
<comment type="subcellular location">
    <subcellularLocation>
        <location evidence="1">Membrane</location>
        <topology evidence="1">Multi-pass membrane protein</topology>
    </subcellularLocation>
</comment>
<keyword evidence="15" id="KW-1185">Reference proteome</keyword>
<feature type="transmembrane region" description="Helical" evidence="12">
    <location>
        <begin position="145"/>
        <end position="167"/>
    </location>
</feature>
<feature type="domain" description="Ion transport" evidence="13">
    <location>
        <begin position="113"/>
        <end position="364"/>
    </location>
</feature>
<evidence type="ECO:0000256" key="10">
    <source>
        <dbReference type="ARBA" id="ARBA00023136"/>
    </source>
</evidence>
<gene>
    <name evidence="14" type="ORF">Ae201684_014358</name>
</gene>
<feature type="transmembrane region" description="Helical" evidence="12">
    <location>
        <begin position="337"/>
        <end position="360"/>
    </location>
</feature>
<evidence type="ECO:0000313" key="15">
    <source>
        <dbReference type="Proteomes" id="UP000481153"/>
    </source>
</evidence>
<dbReference type="AlphaFoldDB" id="A0A6G0WJV2"/>
<evidence type="ECO:0000313" key="14">
    <source>
        <dbReference type="EMBL" id="KAF0727528.1"/>
    </source>
</evidence>
<organism evidence="14 15">
    <name type="scientific">Aphanomyces euteiches</name>
    <dbReference type="NCBI Taxonomy" id="100861"/>
    <lineage>
        <taxon>Eukaryota</taxon>
        <taxon>Sar</taxon>
        <taxon>Stramenopiles</taxon>
        <taxon>Oomycota</taxon>
        <taxon>Saprolegniomycetes</taxon>
        <taxon>Saprolegniales</taxon>
        <taxon>Verrucalvaceae</taxon>
        <taxon>Aphanomyces</taxon>
    </lineage>
</organism>
<dbReference type="GO" id="GO:0001508">
    <property type="term" value="P:action potential"/>
    <property type="evidence" value="ECO:0007669"/>
    <property type="project" value="TreeGrafter"/>
</dbReference>
<feature type="transmembrane region" description="Helical" evidence="12">
    <location>
        <begin position="114"/>
        <end position="133"/>
    </location>
</feature>